<sequence length="359" mass="37798">MATIVLAGGGTAGHIEPALAVARAWRLAHPDDHIVFIGTEGGLENKIIPTAGFTVTHIPKVAVARRPSLTWLRVPAQLLKAVSASRIVLRNADLLIGFGGYVSAPAYLAARITGLPTVIHEANAKPGWANRLGALLTPYLAVANPVDSREFRDALLTGLPLRSDVAAAFTASRSDFKGARIGAKKRLGFDEKAPLIFIMGGSQGSVAINREIAGALPALLSKGLSILHSVGRANSLPKTEGAYHPVAYLDAMADAYLASDVIIARSGAVTCCEFRALGRYALFVPLPIGNGEQFINARTLVADKRAQVLEQSQFTSTYLIEHIDELLISSAAAPADGSAQDLDAADKIVALGEFAIAQR</sequence>
<keyword evidence="9" id="KW-0961">Cell wall biogenesis/degradation</keyword>
<dbReference type="PANTHER" id="PTHR21015:SF22">
    <property type="entry name" value="GLYCOSYLTRANSFERASE"/>
    <property type="match status" value="1"/>
</dbReference>
<dbReference type="Gene3D" id="3.40.50.2000">
    <property type="entry name" value="Glycogen Phosphorylase B"/>
    <property type="match status" value="2"/>
</dbReference>
<organism evidence="12">
    <name type="scientific">freshwater metagenome</name>
    <dbReference type="NCBI Taxonomy" id="449393"/>
    <lineage>
        <taxon>unclassified sequences</taxon>
        <taxon>metagenomes</taxon>
        <taxon>ecological metagenomes</taxon>
    </lineage>
</organism>
<dbReference type="HAMAP" id="MF_00033">
    <property type="entry name" value="MurG"/>
    <property type="match status" value="1"/>
</dbReference>
<proteinExistence type="inferred from homology"/>
<protein>
    <submittedName>
        <fullName evidence="12">Unannotated protein</fullName>
    </submittedName>
</protein>
<evidence type="ECO:0000313" key="13">
    <source>
        <dbReference type="EMBL" id="CAB4841790.1"/>
    </source>
</evidence>
<keyword evidence="3" id="KW-0328">Glycosyltransferase</keyword>
<feature type="domain" description="Glycosyltransferase family 28 N-terminal" evidence="10">
    <location>
        <begin position="4"/>
        <end position="133"/>
    </location>
</feature>
<dbReference type="EMBL" id="CAEZWP010000009">
    <property type="protein sequence ID" value="CAB4654099.1"/>
    <property type="molecule type" value="Genomic_DNA"/>
</dbReference>
<gene>
    <name evidence="12" type="ORF">UFOPK2265_00347</name>
    <name evidence="13" type="ORF">UFOPK3255_00457</name>
    <name evidence="14" type="ORF">UFOPK4284_00445</name>
</gene>
<dbReference type="InterPro" id="IPR007235">
    <property type="entry name" value="Glyco_trans_28_C"/>
</dbReference>
<evidence type="ECO:0000259" key="10">
    <source>
        <dbReference type="Pfam" id="PF03033"/>
    </source>
</evidence>
<keyword evidence="6" id="KW-0573">Peptidoglycan synthesis</keyword>
<keyword evidence="2" id="KW-0132">Cell division</keyword>
<keyword evidence="5" id="KW-0133">Cell shape</keyword>
<evidence type="ECO:0000256" key="3">
    <source>
        <dbReference type="ARBA" id="ARBA00022676"/>
    </source>
</evidence>
<dbReference type="InterPro" id="IPR004276">
    <property type="entry name" value="GlycoTrans_28_N"/>
</dbReference>
<evidence type="ECO:0000256" key="8">
    <source>
        <dbReference type="ARBA" id="ARBA00023306"/>
    </source>
</evidence>
<evidence type="ECO:0000256" key="2">
    <source>
        <dbReference type="ARBA" id="ARBA00022618"/>
    </source>
</evidence>
<dbReference type="GO" id="GO:0050511">
    <property type="term" value="F:undecaprenyldiphospho-muramoylpentapeptide beta-N-acetylglucosaminyltransferase activity"/>
    <property type="evidence" value="ECO:0007669"/>
    <property type="project" value="InterPro"/>
</dbReference>
<reference evidence="12" key="1">
    <citation type="submission" date="2020-05" db="EMBL/GenBank/DDBJ databases">
        <authorList>
            <person name="Chiriac C."/>
            <person name="Salcher M."/>
            <person name="Ghai R."/>
            <person name="Kavagutti S V."/>
        </authorList>
    </citation>
    <scope>NUCLEOTIDE SEQUENCE</scope>
</reference>
<dbReference type="GO" id="GO:0008360">
    <property type="term" value="P:regulation of cell shape"/>
    <property type="evidence" value="ECO:0007669"/>
    <property type="project" value="UniProtKB-KW"/>
</dbReference>
<keyword evidence="4" id="KW-0808">Transferase</keyword>
<dbReference type="Pfam" id="PF03033">
    <property type="entry name" value="Glyco_transf_28"/>
    <property type="match status" value="1"/>
</dbReference>
<evidence type="ECO:0000256" key="5">
    <source>
        <dbReference type="ARBA" id="ARBA00022960"/>
    </source>
</evidence>
<evidence type="ECO:0000256" key="7">
    <source>
        <dbReference type="ARBA" id="ARBA00023136"/>
    </source>
</evidence>
<dbReference type="Pfam" id="PF04101">
    <property type="entry name" value="Glyco_tran_28_C"/>
    <property type="match status" value="1"/>
</dbReference>
<evidence type="ECO:0000313" key="14">
    <source>
        <dbReference type="EMBL" id="CAB5046873.1"/>
    </source>
</evidence>
<dbReference type="EMBL" id="CAFBQE010000019">
    <property type="protein sequence ID" value="CAB5046873.1"/>
    <property type="molecule type" value="Genomic_DNA"/>
</dbReference>
<keyword evidence="8" id="KW-0131">Cell cycle</keyword>
<dbReference type="SUPFAM" id="SSF53756">
    <property type="entry name" value="UDP-Glycosyltransferase/glycogen phosphorylase"/>
    <property type="match status" value="1"/>
</dbReference>
<evidence type="ECO:0000313" key="12">
    <source>
        <dbReference type="EMBL" id="CAB4654099.1"/>
    </source>
</evidence>
<dbReference type="AlphaFoldDB" id="A0A6J6L180"/>
<dbReference type="PANTHER" id="PTHR21015">
    <property type="entry name" value="UDP-N-ACETYLGLUCOSAMINE--N-ACETYLMURAMYL-(PENTAPEPTIDE) PYROPHOSPHORYL-UNDECAPRENOL N-ACETYLGLUCOSAMINE TRANSFERASE 1"/>
    <property type="match status" value="1"/>
</dbReference>
<evidence type="ECO:0000256" key="9">
    <source>
        <dbReference type="ARBA" id="ARBA00023316"/>
    </source>
</evidence>
<dbReference type="GO" id="GO:0071555">
    <property type="term" value="P:cell wall organization"/>
    <property type="evidence" value="ECO:0007669"/>
    <property type="project" value="UniProtKB-KW"/>
</dbReference>
<evidence type="ECO:0000256" key="1">
    <source>
        <dbReference type="ARBA" id="ARBA00022475"/>
    </source>
</evidence>
<evidence type="ECO:0000256" key="6">
    <source>
        <dbReference type="ARBA" id="ARBA00022984"/>
    </source>
</evidence>
<keyword evidence="7" id="KW-0472">Membrane</keyword>
<evidence type="ECO:0000259" key="11">
    <source>
        <dbReference type="Pfam" id="PF04101"/>
    </source>
</evidence>
<keyword evidence="1" id="KW-1003">Cell membrane</keyword>
<accession>A0A6J6L180</accession>
<dbReference type="EMBL" id="CAFAZY010000043">
    <property type="protein sequence ID" value="CAB4841790.1"/>
    <property type="molecule type" value="Genomic_DNA"/>
</dbReference>
<dbReference type="GO" id="GO:0005975">
    <property type="term" value="P:carbohydrate metabolic process"/>
    <property type="evidence" value="ECO:0007669"/>
    <property type="project" value="InterPro"/>
</dbReference>
<evidence type="ECO:0000256" key="4">
    <source>
        <dbReference type="ARBA" id="ARBA00022679"/>
    </source>
</evidence>
<dbReference type="CDD" id="cd03785">
    <property type="entry name" value="GT28_MurG"/>
    <property type="match status" value="1"/>
</dbReference>
<name>A0A6J6L180_9ZZZZ</name>
<dbReference type="GO" id="GO:0051301">
    <property type="term" value="P:cell division"/>
    <property type="evidence" value="ECO:0007669"/>
    <property type="project" value="UniProtKB-KW"/>
</dbReference>
<feature type="domain" description="Glycosyl transferase family 28 C-terminal" evidence="11">
    <location>
        <begin position="196"/>
        <end position="338"/>
    </location>
</feature>
<dbReference type="GO" id="GO:0009252">
    <property type="term" value="P:peptidoglycan biosynthetic process"/>
    <property type="evidence" value="ECO:0007669"/>
    <property type="project" value="UniProtKB-KW"/>
</dbReference>
<dbReference type="InterPro" id="IPR006009">
    <property type="entry name" value="GlcNAc_MurG"/>
</dbReference>